<dbReference type="Proteomes" id="UP000243686">
    <property type="component" value="Unassembled WGS sequence"/>
</dbReference>
<dbReference type="Pfam" id="PF02931">
    <property type="entry name" value="Neur_chan_LBD"/>
    <property type="match status" value="1"/>
</dbReference>
<dbReference type="InterPro" id="IPR006202">
    <property type="entry name" value="Neur_chan_lig-bd"/>
</dbReference>
<reference evidence="2 3" key="1">
    <citation type="submission" date="2015-03" db="EMBL/GenBank/DDBJ databases">
        <title>Draft genome of the nematode, Opisthorchis viverrini.</title>
        <authorList>
            <person name="Mitreva M."/>
        </authorList>
    </citation>
    <scope>NUCLEOTIDE SEQUENCE [LARGE SCALE GENOMIC DNA]</scope>
    <source>
        <strain evidence="2">Khon Kaen</strain>
    </source>
</reference>
<dbReference type="GO" id="GO:0005230">
    <property type="term" value="F:extracellular ligand-gated monoatomic ion channel activity"/>
    <property type="evidence" value="ECO:0007669"/>
    <property type="project" value="InterPro"/>
</dbReference>
<dbReference type="EMBL" id="KV907120">
    <property type="protein sequence ID" value="OON13778.1"/>
    <property type="molecule type" value="Genomic_DNA"/>
</dbReference>
<proteinExistence type="predicted"/>
<dbReference type="SUPFAM" id="SSF63712">
    <property type="entry name" value="Nicotinic receptor ligand binding domain-like"/>
    <property type="match status" value="1"/>
</dbReference>
<dbReference type="GO" id="GO:0016020">
    <property type="term" value="C:membrane"/>
    <property type="evidence" value="ECO:0007669"/>
    <property type="project" value="InterPro"/>
</dbReference>
<dbReference type="InterPro" id="IPR036734">
    <property type="entry name" value="Neur_chan_lig-bd_sf"/>
</dbReference>
<organism evidence="2 3">
    <name type="scientific">Opisthorchis viverrini</name>
    <name type="common">Southeast Asian liver fluke</name>
    <dbReference type="NCBI Taxonomy" id="6198"/>
    <lineage>
        <taxon>Eukaryota</taxon>
        <taxon>Metazoa</taxon>
        <taxon>Spiralia</taxon>
        <taxon>Lophotrochozoa</taxon>
        <taxon>Platyhelminthes</taxon>
        <taxon>Trematoda</taxon>
        <taxon>Digenea</taxon>
        <taxon>Opisthorchiida</taxon>
        <taxon>Opisthorchiata</taxon>
        <taxon>Opisthorchiidae</taxon>
        <taxon>Opisthorchis</taxon>
    </lineage>
</organism>
<evidence type="ECO:0000259" key="1">
    <source>
        <dbReference type="Pfam" id="PF02931"/>
    </source>
</evidence>
<name>A0A1S8WH58_OPIVI</name>
<keyword evidence="3" id="KW-1185">Reference proteome</keyword>
<sequence length="87" mass="9896">TVTPSSEKRLIKQLINNYEKAGKIGRPVKNNKETVVVGLGLSLFQLLHLNEKNQILTINVWTKYIMMCDVNPRKSGDGDRLIKYRPG</sequence>
<feature type="non-terminal residue" evidence="2">
    <location>
        <position position="1"/>
    </location>
</feature>
<protein>
    <recommendedName>
        <fullName evidence="1">Neurotransmitter-gated ion-channel ligand-binding domain-containing protein</fullName>
    </recommendedName>
</protein>
<evidence type="ECO:0000313" key="3">
    <source>
        <dbReference type="Proteomes" id="UP000243686"/>
    </source>
</evidence>
<dbReference type="Gene3D" id="2.70.170.10">
    <property type="entry name" value="Neurotransmitter-gated ion-channel ligand-binding domain"/>
    <property type="match status" value="1"/>
</dbReference>
<evidence type="ECO:0000313" key="2">
    <source>
        <dbReference type="EMBL" id="OON13778.1"/>
    </source>
</evidence>
<feature type="non-terminal residue" evidence="2">
    <location>
        <position position="87"/>
    </location>
</feature>
<accession>A0A1S8WH58</accession>
<gene>
    <name evidence="2" type="ORF">X801_10440</name>
</gene>
<dbReference type="AlphaFoldDB" id="A0A1S8WH58"/>
<feature type="domain" description="Neurotransmitter-gated ion-channel ligand-binding" evidence="1">
    <location>
        <begin position="7"/>
        <end position="64"/>
    </location>
</feature>